<evidence type="ECO:0000259" key="2">
    <source>
        <dbReference type="Pfam" id="PF13456"/>
    </source>
</evidence>
<feature type="domain" description="Reverse transcriptase" evidence="1">
    <location>
        <begin position="13"/>
        <end position="89"/>
    </location>
</feature>
<dbReference type="InterPro" id="IPR053151">
    <property type="entry name" value="RNase_H-like"/>
</dbReference>
<dbReference type="Pfam" id="PF13456">
    <property type="entry name" value="RVT_3"/>
    <property type="match status" value="1"/>
</dbReference>
<proteinExistence type="predicted"/>
<dbReference type="InterPro" id="IPR000477">
    <property type="entry name" value="RT_dom"/>
</dbReference>
<gene>
    <name evidence="3" type="ORF">SO802_000793</name>
</gene>
<protein>
    <recommendedName>
        <fullName evidence="5">Reverse transcriptase domain-containing protein</fullName>
    </recommendedName>
</protein>
<dbReference type="PANTHER" id="PTHR47723">
    <property type="entry name" value="OS05G0353850 PROTEIN"/>
    <property type="match status" value="1"/>
</dbReference>
<dbReference type="PANTHER" id="PTHR47723:SF19">
    <property type="entry name" value="POLYNUCLEOTIDYL TRANSFERASE, RIBONUCLEASE H-LIKE SUPERFAMILY PROTEIN"/>
    <property type="match status" value="1"/>
</dbReference>
<dbReference type="SUPFAM" id="SSF53098">
    <property type="entry name" value="Ribonuclease H-like"/>
    <property type="match status" value="1"/>
</dbReference>
<reference evidence="3 4" key="1">
    <citation type="submission" date="2024-01" db="EMBL/GenBank/DDBJ databases">
        <title>A telomere-to-telomere, gap-free genome of sweet tea (Lithocarpus litseifolius).</title>
        <authorList>
            <person name="Zhou J."/>
        </authorList>
    </citation>
    <scope>NUCLEOTIDE SEQUENCE [LARGE SCALE GENOMIC DNA]</scope>
    <source>
        <strain evidence="3">Zhou-2022a</strain>
        <tissue evidence="3">Leaf</tissue>
    </source>
</reference>
<evidence type="ECO:0008006" key="5">
    <source>
        <dbReference type="Google" id="ProtNLM"/>
    </source>
</evidence>
<dbReference type="Pfam" id="PF00078">
    <property type="entry name" value="RVT_1"/>
    <property type="match status" value="1"/>
</dbReference>
<dbReference type="CDD" id="cd06222">
    <property type="entry name" value="RNase_H_like"/>
    <property type="match status" value="1"/>
</dbReference>
<dbReference type="InterPro" id="IPR002156">
    <property type="entry name" value="RNaseH_domain"/>
</dbReference>
<dbReference type="Gene3D" id="3.30.420.10">
    <property type="entry name" value="Ribonuclease H-like superfamily/Ribonuclease H"/>
    <property type="match status" value="1"/>
</dbReference>
<organism evidence="3 4">
    <name type="scientific">Lithocarpus litseifolius</name>
    <dbReference type="NCBI Taxonomy" id="425828"/>
    <lineage>
        <taxon>Eukaryota</taxon>
        <taxon>Viridiplantae</taxon>
        <taxon>Streptophyta</taxon>
        <taxon>Embryophyta</taxon>
        <taxon>Tracheophyta</taxon>
        <taxon>Spermatophyta</taxon>
        <taxon>Magnoliopsida</taxon>
        <taxon>eudicotyledons</taxon>
        <taxon>Gunneridae</taxon>
        <taxon>Pentapetalae</taxon>
        <taxon>rosids</taxon>
        <taxon>fabids</taxon>
        <taxon>Fagales</taxon>
        <taxon>Fagaceae</taxon>
        <taxon>Lithocarpus</taxon>
    </lineage>
</organism>
<dbReference type="EMBL" id="JAZDWU010000001">
    <property type="protein sequence ID" value="KAL0013724.1"/>
    <property type="molecule type" value="Genomic_DNA"/>
</dbReference>
<comment type="caution">
    <text evidence="3">The sequence shown here is derived from an EMBL/GenBank/DDBJ whole genome shotgun (WGS) entry which is preliminary data.</text>
</comment>
<evidence type="ECO:0000313" key="4">
    <source>
        <dbReference type="Proteomes" id="UP001459277"/>
    </source>
</evidence>
<name>A0AAW2DUB7_9ROSI</name>
<dbReference type="InterPro" id="IPR012337">
    <property type="entry name" value="RNaseH-like_sf"/>
</dbReference>
<accession>A0AAW2DUB7</accession>
<evidence type="ECO:0000259" key="1">
    <source>
        <dbReference type="Pfam" id="PF00078"/>
    </source>
</evidence>
<sequence length="343" mass="38464">MSCISTSSLSVLVNECALESFNPSRGIRQGDPLSPYLFIMCMEYLGCLIEEKCSKGLWCPLKASRGNIKISHLFFIDDLILFAKARVLLTKNCSNARNRSNNPDSLPSSPNWNAIMVGFPNFSKGIWWRTGNSSKKSIWMDNWICGQPLKELIEGPLTREDMQLTIANFRINNDWRWESLSFALPPCIKEKIRAIPVQEFGIGKDVLMWKFTKDGDFSTNSAYLSIKAEMGVENTFKGAWIWKLDTLPKIMSYLWLCMHNSAPVREVLTGRVKWSKPLEGWFKLNSDGASCGNPSKAGGGGLIWDCSGKWLKGFARSIGFATSGTTKFWALRDGLKLALSEGI</sequence>
<dbReference type="GO" id="GO:0004523">
    <property type="term" value="F:RNA-DNA hybrid ribonuclease activity"/>
    <property type="evidence" value="ECO:0007669"/>
    <property type="project" value="InterPro"/>
</dbReference>
<dbReference type="AlphaFoldDB" id="A0AAW2DUB7"/>
<dbReference type="Proteomes" id="UP001459277">
    <property type="component" value="Unassembled WGS sequence"/>
</dbReference>
<evidence type="ECO:0000313" key="3">
    <source>
        <dbReference type="EMBL" id="KAL0013724.1"/>
    </source>
</evidence>
<feature type="domain" description="RNase H type-1" evidence="2">
    <location>
        <begin position="285"/>
        <end position="343"/>
    </location>
</feature>
<dbReference type="InterPro" id="IPR044730">
    <property type="entry name" value="RNase_H-like_dom_plant"/>
</dbReference>
<keyword evidence="4" id="KW-1185">Reference proteome</keyword>
<dbReference type="GO" id="GO:0003676">
    <property type="term" value="F:nucleic acid binding"/>
    <property type="evidence" value="ECO:0007669"/>
    <property type="project" value="InterPro"/>
</dbReference>
<dbReference type="InterPro" id="IPR036397">
    <property type="entry name" value="RNaseH_sf"/>
</dbReference>